<dbReference type="InterPro" id="IPR050998">
    <property type="entry name" value="FOXP"/>
</dbReference>
<feature type="compositionally biased region" description="Polar residues" evidence="11">
    <location>
        <begin position="566"/>
        <end position="587"/>
    </location>
</feature>
<dbReference type="AlphaFoldDB" id="A0A8B9TL03"/>
<keyword evidence="2" id="KW-0678">Repressor</keyword>
<dbReference type="CDD" id="cd20067">
    <property type="entry name" value="FH_FOXP4"/>
    <property type="match status" value="1"/>
</dbReference>
<proteinExistence type="predicted"/>
<reference evidence="13" key="3">
    <citation type="submission" date="2025-09" db="UniProtKB">
        <authorList>
            <consortium name="Ensembl"/>
        </authorList>
    </citation>
    <scope>IDENTIFICATION</scope>
</reference>
<protein>
    <submittedName>
        <fullName evidence="13">Forkhead box P4</fullName>
    </submittedName>
</protein>
<keyword evidence="6" id="KW-0805">Transcription regulation</keyword>
<evidence type="ECO:0000256" key="6">
    <source>
        <dbReference type="ARBA" id="ARBA00023015"/>
    </source>
</evidence>
<evidence type="ECO:0000256" key="11">
    <source>
        <dbReference type="SAM" id="MobiDB-lite"/>
    </source>
</evidence>
<feature type="compositionally biased region" description="Gly residues" evidence="11">
    <location>
        <begin position="28"/>
        <end position="37"/>
    </location>
</feature>
<evidence type="ECO:0000256" key="8">
    <source>
        <dbReference type="ARBA" id="ARBA00023163"/>
    </source>
</evidence>
<feature type="domain" description="Fork-head" evidence="12">
    <location>
        <begin position="423"/>
        <end position="496"/>
    </location>
</feature>
<sequence length="634" mass="70058">MMVESASETIRSTPSGQNGVSSLTNQPDGGGGGGGREGAASGEANGEMSPVELLHFQQQQVPVSVAMMSPQMITPQQMQQILSPPQLQALLQQQQAIMLQQLQEYYKKQQEQLHLQLLTQQQAGKQQPKEQPLGNKQLAFQQQLLQMQQLQQQHLLNLQRQGLVSLPPGQGTVPLQTLPQAVCPSDLQQLWKEVTAAQPVEDSIKQEGLDLTTNTSNSTSFSAAKVSPPISHHPLPNGQSTMHTPRRDSSSHEETPGSHPLYGHGECKWPGCETLCEDLGQFVKHLNTEHALDDRSTAQCRVQMQVVQQLEIQLAKESERLQAMMAHLHMRPSEPKPFSQPLNLVSSATLSKSTSDTFPDGLPHPPTSATAPITPLRQGPSVISSSTLHNVGPIRRRNSEKFCTPISSELAQNHEFYKNADVRPPFTYASLIRQAILETPDRQLTLNEIYNWFTRMFAYFRRNTATWKNAVRHNLSLHKCFVRVENVKGAVWTVDEHEYQKRRPPKMTGSPTLVKNMISGLGYGALNASYQAALAESSFPLLNSPTMINTSSASGMLHVGHDDVSSTVEQVNSNGSNSPRLSPQQYSHPVHVKEEPAEAEDDSRPVSLLATTNQNVTIADDRDLEEELPVEDLS</sequence>
<feature type="DNA-binding region" description="Fork-head" evidence="10">
    <location>
        <begin position="423"/>
        <end position="496"/>
    </location>
</feature>
<reference evidence="13" key="2">
    <citation type="submission" date="2025-08" db="UniProtKB">
        <authorList>
            <consortium name="Ensembl"/>
        </authorList>
    </citation>
    <scope>IDENTIFICATION</scope>
</reference>
<keyword evidence="3" id="KW-0479">Metal-binding</keyword>
<dbReference type="InterPro" id="IPR036388">
    <property type="entry name" value="WH-like_DNA-bd_sf"/>
</dbReference>
<evidence type="ECO:0000256" key="1">
    <source>
        <dbReference type="ARBA" id="ARBA00004123"/>
    </source>
</evidence>
<feature type="compositionally biased region" description="Basic and acidic residues" evidence="11">
    <location>
        <begin position="245"/>
        <end position="256"/>
    </location>
</feature>
<evidence type="ECO:0000256" key="10">
    <source>
        <dbReference type="PROSITE-ProRule" id="PRU00089"/>
    </source>
</evidence>
<dbReference type="PROSITE" id="PS50039">
    <property type="entry name" value="FORK_HEAD_3"/>
    <property type="match status" value="1"/>
</dbReference>
<evidence type="ECO:0000256" key="4">
    <source>
        <dbReference type="ARBA" id="ARBA00022771"/>
    </source>
</evidence>
<dbReference type="GeneID" id="101793163"/>
<keyword evidence="4" id="KW-0863">Zinc-finger</keyword>
<dbReference type="Gene3D" id="1.10.10.10">
    <property type="entry name" value="Winged helix-like DNA-binding domain superfamily/Winged helix DNA-binding domain"/>
    <property type="match status" value="1"/>
</dbReference>
<dbReference type="InterPro" id="IPR047414">
    <property type="entry name" value="FH_FOXP4"/>
</dbReference>
<evidence type="ECO:0000259" key="12">
    <source>
        <dbReference type="PROSITE" id="PS50039"/>
    </source>
</evidence>
<feature type="region of interest" description="Disordered" evidence="11">
    <location>
        <begin position="566"/>
        <end position="634"/>
    </location>
</feature>
<dbReference type="PRINTS" id="PR00053">
    <property type="entry name" value="FORKHEAD"/>
</dbReference>
<keyword evidence="7 10" id="KW-0238">DNA-binding</keyword>
<keyword evidence="8" id="KW-0804">Transcription</keyword>
<feature type="compositionally biased region" description="Acidic residues" evidence="11">
    <location>
        <begin position="622"/>
        <end position="634"/>
    </location>
</feature>
<feature type="region of interest" description="Disordered" evidence="11">
    <location>
        <begin position="1"/>
        <end position="44"/>
    </location>
</feature>
<dbReference type="GO" id="GO:0001227">
    <property type="term" value="F:DNA-binding transcription repressor activity, RNA polymerase II-specific"/>
    <property type="evidence" value="ECO:0007669"/>
    <property type="project" value="TreeGrafter"/>
</dbReference>
<feature type="region of interest" description="Disordered" evidence="11">
    <location>
        <begin position="212"/>
        <end position="261"/>
    </location>
</feature>
<dbReference type="InterPro" id="IPR032354">
    <property type="entry name" value="FOXP-CC"/>
</dbReference>
<feature type="compositionally biased region" description="Polar residues" evidence="11">
    <location>
        <begin position="1"/>
        <end position="27"/>
    </location>
</feature>
<dbReference type="SUPFAM" id="SSF46785">
    <property type="entry name" value="Winged helix' DNA-binding domain"/>
    <property type="match status" value="1"/>
</dbReference>
<dbReference type="GO" id="GO:0005634">
    <property type="term" value="C:nucleus"/>
    <property type="evidence" value="ECO:0007669"/>
    <property type="project" value="UniProtKB-SubCell"/>
</dbReference>
<evidence type="ECO:0000313" key="14">
    <source>
        <dbReference type="Proteomes" id="UP000694400"/>
    </source>
</evidence>
<evidence type="ECO:0000313" key="13">
    <source>
        <dbReference type="Ensembl" id="ENSAPLP00020022482.1"/>
    </source>
</evidence>
<dbReference type="RefSeq" id="XP_071884407.1">
    <property type="nucleotide sequence ID" value="XM_072028306.1"/>
</dbReference>
<dbReference type="Proteomes" id="UP000694400">
    <property type="component" value="Chromosome 26"/>
</dbReference>
<evidence type="ECO:0000256" key="7">
    <source>
        <dbReference type="ARBA" id="ARBA00023125"/>
    </source>
</evidence>
<comment type="subcellular location">
    <subcellularLocation>
        <location evidence="1 10">Nucleus</location>
    </subcellularLocation>
</comment>
<organism evidence="13 14">
    <name type="scientific">Anas platyrhynchos</name>
    <name type="common">Mallard</name>
    <name type="synonym">Anas boschas</name>
    <dbReference type="NCBI Taxonomy" id="8839"/>
    <lineage>
        <taxon>Eukaryota</taxon>
        <taxon>Metazoa</taxon>
        <taxon>Chordata</taxon>
        <taxon>Craniata</taxon>
        <taxon>Vertebrata</taxon>
        <taxon>Euteleostomi</taxon>
        <taxon>Archelosauria</taxon>
        <taxon>Archosauria</taxon>
        <taxon>Dinosauria</taxon>
        <taxon>Saurischia</taxon>
        <taxon>Theropoda</taxon>
        <taxon>Coelurosauria</taxon>
        <taxon>Aves</taxon>
        <taxon>Neognathae</taxon>
        <taxon>Galloanserae</taxon>
        <taxon>Anseriformes</taxon>
        <taxon>Anatidae</taxon>
        <taxon>Anatinae</taxon>
        <taxon>Anas</taxon>
    </lineage>
</organism>
<reference evidence="13" key="1">
    <citation type="submission" date="2019-08" db="EMBL/GenBank/DDBJ databases">
        <title>Three high-quality genomes provides insights into domestication of ducks.</title>
        <authorList>
            <person name="Hou Z.C."/>
            <person name="Zhu F."/>
            <person name="Yin Z.T."/>
            <person name="Zhang F."/>
        </authorList>
    </citation>
    <scope>NUCLEOTIDE SEQUENCE [LARGE SCALE GENOMIC DNA]</scope>
</reference>
<dbReference type="InterPro" id="IPR001766">
    <property type="entry name" value="Fork_head_dom"/>
</dbReference>
<dbReference type="InterPro" id="IPR030456">
    <property type="entry name" value="TF_fork_head_CS_2"/>
</dbReference>
<dbReference type="Pfam" id="PF16159">
    <property type="entry name" value="FOXP-CC"/>
    <property type="match status" value="1"/>
</dbReference>
<dbReference type="SMART" id="SM00339">
    <property type="entry name" value="FH"/>
    <property type="match status" value="1"/>
</dbReference>
<keyword evidence="9 10" id="KW-0539">Nucleus</keyword>
<name>A0A8B9TL03_ANAPL</name>
<dbReference type="FunFam" id="1.10.10.10:FF:000010">
    <property type="entry name" value="Forkhead box P2 isoform B"/>
    <property type="match status" value="1"/>
</dbReference>
<dbReference type="PANTHER" id="PTHR45796:SF7">
    <property type="entry name" value="FORKHEAD BOX PROTEIN P4"/>
    <property type="match status" value="1"/>
</dbReference>
<evidence type="ECO:0000256" key="5">
    <source>
        <dbReference type="ARBA" id="ARBA00022833"/>
    </source>
</evidence>
<evidence type="ECO:0000256" key="9">
    <source>
        <dbReference type="ARBA" id="ARBA00023242"/>
    </source>
</evidence>
<dbReference type="GO" id="GO:0008270">
    <property type="term" value="F:zinc ion binding"/>
    <property type="evidence" value="ECO:0007669"/>
    <property type="project" value="UniProtKB-KW"/>
</dbReference>
<feature type="compositionally biased region" description="Low complexity" evidence="11">
    <location>
        <begin position="212"/>
        <end position="222"/>
    </location>
</feature>
<dbReference type="GO" id="GO:0000978">
    <property type="term" value="F:RNA polymerase II cis-regulatory region sequence-specific DNA binding"/>
    <property type="evidence" value="ECO:0007669"/>
    <property type="project" value="TreeGrafter"/>
</dbReference>
<dbReference type="Gene3D" id="1.20.5.340">
    <property type="match status" value="1"/>
</dbReference>
<gene>
    <name evidence="13" type="primary">FOXP4</name>
</gene>
<evidence type="ECO:0000256" key="3">
    <source>
        <dbReference type="ARBA" id="ARBA00022723"/>
    </source>
</evidence>
<keyword evidence="5" id="KW-0862">Zinc</keyword>
<dbReference type="FunFam" id="1.20.5.340:FF:000005">
    <property type="entry name" value="Forkhead box P1, isoform CRA_f"/>
    <property type="match status" value="1"/>
</dbReference>
<dbReference type="Pfam" id="PF00250">
    <property type="entry name" value="Forkhead"/>
    <property type="match status" value="1"/>
</dbReference>
<dbReference type="PANTHER" id="PTHR45796">
    <property type="entry name" value="FORKHEAD BOX P, ISOFORM C"/>
    <property type="match status" value="1"/>
</dbReference>
<dbReference type="InterPro" id="IPR036390">
    <property type="entry name" value="WH_DNA-bd_sf"/>
</dbReference>
<dbReference type="Ensembl" id="ENSAPLT00020024274.1">
    <property type="protein sequence ID" value="ENSAPLP00020022482.1"/>
    <property type="gene ID" value="ENSAPLG00020015671.1"/>
</dbReference>
<accession>A0A8B9TL03</accession>
<dbReference type="PROSITE" id="PS00658">
    <property type="entry name" value="FORK_HEAD_2"/>
    <property type="match status" value="1"/>
</dbReference>
<evidence type="ECO:0000256" key="2">
    <source>
        <dbReference type="ARBA" id="ARBA00022491"/>
    </source>
</evidence>